<comment type="function">
    <text evidence="11">Serves to protect the cell against DNA damage by alkyl hydroperoxides. It can use either NADH or NADPH as electron donor for direct reduction of redox dyes or of alkyl hydroperoxides when combined with the AhpC protein.</text>
</comment>
<dbReference type="PROSITE" id="PS51354">
    <property type="entry name" value="GLUTAREDOXIN_2"/>
    <property type="match status" value="1"/>
</dbReference>
<dbReference type="PANTHER" id="PTHR48105">
    <property type="entry name" value="THIOREDOXIN REDUCTASE 1-RELATED-RELATED"/>
    <property type="match status" value="1"/>
</dbReference>
<dbReference type="PIRSF" id="PIRSF000238">
    <property type="entry name" value="AhpF"/>
    <property type="match status" value="1"/>
</dbReference>
<keyword evidence="15" id="KW-1185">Reference proteome</keyword>
<dbReference type="InterPro" id="IPR012081">
    <property type="entry name" value="Alkyl_hydroperoxide_Rdtase_suF"/>
</dbReference>
<evidence type="ECO:0000256" key="6">
    <source>
        <dbReference type="ARBA" id="ARBA00022827"/>
    </source>
</evidence>
<proteinExistence type="inferred from homology"/>
<dbReference type="CDD" id="cd02974">
    <property type="entry name" value="AhpF_NTD_N"/>
    <property type="match status" value="1"/>
</dbReference>
<evidence type="ECO:0000313" key="15">
    <source>
        <dbReference type="Proteomes" id="UP001501221"/>
    </source>
</evidence>
<gene>
    <name evidence="14" type="primary">ahpF</name>
    <name evidence="14" type="ORF">GCM10009123_11490</name>
</gene>
<name>A0ABN0SXY6_9GAMM</name>
<evidence type="ECO:0000313" key="14">
    <source>
        <dbReference type="EMBL" id="GAA0205739.1"/>
    </source>
</evidence>
<protein>
    <recommendedName>
        <fullName evidence="4">Alkyl hydroperoxide reductase subunit F</fullName>
    </recommendedName>
</protein>
<dbReference type="InterPro" id="IPR036249">
    <property type="entry name" value="Thioredoxin-like_sf"/>
</dbReference>
<keyword evidence="8" id="KW-0520">NAD</keyword>
<comment type="caution">
    <text evidence="14">The sequence shown here is derived from an EMBL/GenBank/DDBJ whole genome shotgun (WGS) entry which is preliminary data.</text>
</comment>
<dbReference type="InterPro" id="IPR044141">
    <property type="entry name" value="AhpF_NTD_C"/>
</dbReference>
<evidence type="ECO:0000256" key="1">
    <source>
        <dbReference type="ARBA" id="ARBA00001974"/>
    </source>
</evidence>
<dbReference type="InterPro" id="IPR008255">
    <property type="entry name" value="Pyr_nucl-diS_OxRdtase_2_AS"/>
</dbReference>
<evidence type="ECO:0000256" key="4">
    <source>
        <dbReference type="ARBA" id="ARBA00020059"/>
    </source>
</evidence>
<dbReference type="PRINTS" id="PR00368">
    <property type="entry name" value="FADPNR"/>
</dbReference>
<dbReference type="Proteomes" id="UP001501221">
    <property type="component" value="Unassembled WGS sequence"/>
</dbReference>
<reference evidence="14 15" key="1">
    <citation type="journal article" date="2019" name="Int. J. Syst. Evol. Microbiol.">
        <title>The Global Catalogue of Microorganisms (GCM) 10K type strain sequencing project: providing services to taxonomists for standard genome sequencing and annotation.</title>
        <authorList>
            <consortium name="The Broad Institute Genomics Platform"/>
            <consortium name="The Broad Institute Genome Sequencing Center for Infectious Disease"/>
            <person name="Wu L."/>
            <person name="Ma J."/>
        </authorList>
    </citation>
    <scope>NUCLEOTIDE SEQUENCE [LARGE SCALE GENOMIC DNA]</scope>
    <source>
        <strain evidence="14 15">JCM 16211</strain>
    </source>
</reference>
<keyword evidence="7" id="KW-0560">Oxidoreductase</keyword>
<evidence type="ECO:0000256" key="3">
    <source>
        <dbReference type="ARBA" id="ARBA00011738"/>
    </source>
</evidence>
<keyword evidence="9" id="KW-1015">Disulfide bond</keyword>
<comment type="subunit">
    <text evidence="3">Homodimer.</text>
</comment>
<keyword evidence="6" id="KW-0274">FAD</keyword>
<dbReference type="Pfam" id="PF13192">
    <property type="entry name" value="Thioredoxin_3"/>
    <property type="match status" value="1"/>
</dbReference>
<dbReference type="CDD" id="cd03026">
    <property type="entry name" value="AhpF_NTD_C"/>
    <property type="match status" value="1"/>
</dbReference>
<sequence>MLNKQILEALKGYTADLQKTVTFVLQTGEHSKRDELKDFLQSFASVSDKVQFEERDLKGQVRSPISFLIEVDGENSGIQFSGIPSGHEFNSLVLAVLQAAGSPIKLDSSLQNMVKNIDQDMKFEVFVSLSCHNCPDVVQALNQFAVINPNISAEMIDGGLFQDVIEERDIQGVPSVYLNGELFANGKVTAAELIDKLLEQDPSIAKADSAEKLPLQDVVVIGGGPAGVSSAIYSARKGLKVTLIADRIGGQVKDTMGIENLISVPKTTGPELSGALQAHLNEYDITVKEHLRVTDVQQGDIKTITLSSGEVIDSKTMTIATGAKWRELGIPGEKENVGNGVAYCPHCDGPFFKGKDVAVIGGGNSGIEAALDLAGIVKSVTVFEFMPELKADKVLVDQAEAKDNITILKNVATKEIHATNGKVSSIEYTDRATETNHSVELDGVFVQIGLVPNSKFLGEVVETTKFGEIVINEKCETSQPGIYAAGDVTTVPYKQIVVSMGEGSKASLASFEYLLANSSKLEKIYEESQTSLRQKDAA</sequence>
<evidence type="ECO:0000256" key="2">
    <source>
        <dbReference type="ARBA" id="ARBA00009333"/>
    </source>
</evidence>
<organism evidence="14 15">
    <name type="scientific">Kangiella japonica</name>
    <dbReference type="NCBI Taxonomy" id="647384"/>
    <lineage>
        <taxon>Bacteria</taxon>
        <taxon>Pseudomonadati</taxon>
        <taxon>Pseudomonadota</taxon>
        <taxon>Gammaproteobacteria</taxon>
        <taxon>Kangiellales</taxon>
        <taxon>Kangiellaceae</taxon>
        <taxon>Kangiella</taxon>
    </lineage>
</organism>
<dbReference type="EMBL" id="BAAAFM010000003">
    <property type="protein sequence ID" value="GAA0205739.1"/>
    <property type="molecule type" value="Genomic_DNA"/>
</dbReference>
<keyword evidence="5" id="KW-0285">Flavoprotein</keyword>
<evidence type="ECO:0000256" key="8">
    <source>
        <dbReference type="ARBA" id="ARBA00023027"/>
    </source>
</evidence>
<accession>A0ABN0SXY6</accession>
<dbReference type="Gene3D" id="3.50.50.60">
    <property type="entry name" value="FAD/NAD(P)-binding domain"/>
    <property type="match status" value="2"/>
</dbReference>
<dbReference type="NCBIfam" id="TIGR03140">
    <property type="entry name" value="AhpF"/>
    <property type="match status" value="1"/>
</dbReference>
<dbReference type="Pfam" id="PF07992">
    <property type="entry name" value="Pyr_redox_2"/>
    <property type="match status" value="1"/>
</dbReference>
<dbReference type="InterPro" id="IPR044142">
    <property type="entry name" value="AhpF_NTD_N"/>
</dbReference>
<dbReference type="InterPro" id="IPR036188">
    <property type="entry name" value="FAD/NAD-bd_sf"/>
</dbReference>
<evidence type="ECO:0000259" key="13">
    <source>
        <dbReference type="Pfam" id="PF13192"/>
    </source>
</evidence>
<evidence type="ECO:0000256" key="9">
    <source>
        <dbReference type="ARBA" id="ARBA00023157"/>
    </source>
</evidence>
<evidence type="ECO:0000256" key="10">
    <source>
        <dbReference type="ARBA" id="ARBA00023284"/>
    </source>
</evidence>
<dbReference type="PROSITE" id="PS00573">
    <property type="entry name" value="PYRIDINE_REDOX_2"/>
    <property type="match status" value="1"/>
</dbReference>
<dbReference type="PRINTS" id="PR00469">
    <property type="entry name" value="PNDRDTASEII"/>
</dbReference>
<feature type="domain" description="Thioredoxin-like fold" evidence="13">
    <location>
        <begin position="121"/>
        <end position="199"/>
    </location>
</feature>
<dbReference type="InterPro" id="IPR050097">
    <property type="entry name" value="Ferredoxin-NADP_redctase_2"/>
</dbReference>
<dbReference type="InterPro" id="IPR023753">
    <property type="entry name" value="FAD/NAD-binding_dom"/>
</dbReference>
<evidence type="ECO:0000256" key="11">
    <source>
        <dbReference type="ARBA" id="ARBA00024806"/>
    </source>
</evidence>
<comment type="similarity">
    <text evidence="2">Belongs to the class-II pyridine nucleotide-disulfide oxidoreductase family.</text>
</comment>
<dbReference type="SUPFAM" id="SSF52833">
    <property type="entry name" value="Thioredoxin-like"/>
    <property type="match status" value="2"/>
</dbReference>
<evidence type="ECO:0000256" key="5">
    <source>
        <dbReference type="ARBA" id="ARBA00022630"/>
    </source>
</evidence>
<evidence type="ECO:0000256" key="7">
    <source>
        <dbReference type="ARBA" id="ARBA00023002"/>
    </source>
</evidence>
<dbReference type="SUPFAM" id="SSF51905">
    <property type="entry name" value="FAD/NAD(P)-binding domain"/>
    <property type="match status" value="1"/>
</dbReference>
<feature type="domain" description="FAD/NAD(P)-binding" evidence="12">
    <location>
        <begin position="217"/>
        <end position="503"/>
    </location>
</feature>
<comment type="cofactor">
    <cofactor evidence="1">
        <name>FAD</name>
        <dbReference type="ChEBI" id="CHEBI:57692"/>
    </cofactor>
</comment>
<dbReference type="InterPro" id="IPR012336">
    <property type="entry name" value="Thioredoxin-like_fold"/>
</dbReference>
<dbReference type="RefSeq" id="WP_343987891.1">
    <property type="nucleotide sequence ID" value="NZ_BAAAFM010000003.1"/>
</dbReference>
<keyword evidence="10" id="KW-0676">Redox-active center</keyword>
<evidence type="ECO:0000259" key="12">
    <source>
        <dbReference type="Pfam" id="PF07992"/>
    </source>
</evidence>
<dbReference type="Gene3D" id="3.40.30.80">
    <property type="match status" value="1"/>
</dbReference>